<keyword evidence="2" id="KW-1003">Cell membrane</keyword>
<comment type="subcellular location">
    <subcellularLocation>
        <location evidence="1">Cell membrane</location>
        <topology evidence="1">Lipid-anchor</topology>
        <topology evidence="1">GPI-anchor</topology>
    </subcellularLocation>
</comment>
<reference evidence="11" key="1">
    <citation type="submission" date="2023-03" db="EMBL/GenBank/DDBJ databases">
        <authorList>
            <person name="Julca I."/>
        </authorList>
    </citation>
    <scope>NUCLEOTIDE SEQUENCE</scope>
</reference>
<evidence type="ECO:0000256" key="2">
    <source>
        <dbReference type="ARBA" id="ARBA00022475"/>
    </source>
</evidence>
<feature type="chain" id="PRO_5043897686" evidence="9">
    <location>
        <begin position="41"/>
        <end position="152"/>
    </location>
</feature>
<keyword evidence="4 9" id="KW-0732">Signal</keyword>
<evidence type="ECO:0000313" key="11">
    <source>
        <dbReference type="EMBL" id="CAI9087151.1"/>
    </source>
</evidence>
<dbReference type="AlphaFoldDB" id="A0AAV1BV08"/>
<evidence type="ECO:0000256" key="6">
    <source>
        <dbReference type="ARBA" id="ARBA00023157"/>
    </source>
</evidence>
<evidence type="ECO:0000313" key="12">
    <source>
        <dbReference type="Proteomes" id="UP001161247"/>
    </source>
</evidence>
<evidence type="ECO:0000256" key="3">
    <source>
        <dbReference type="ARBA" id="ARBA00022622"/>
    </source>
</evidence>
<evidence type="ECO:0000256" key="5">
    <source>
        <dbReference type="ARBA" id="ARBA00023136"/>
    </source>
</evidence>
<name>A0AAV1BV08_OLDCO</name>
<dbReference type="PANTHER" id="PTHR31044">
    <property type="entry name" value="BETA-1,3 GLUCANASE"/>
    <property type="match status" value="1"/>
</dbReference>
<keyword evidence="12" id="KW-1185">Reference proteome</keyword>
<dbReference type="EMBL" id="OX459118">
    <property type="protein sequence ID" value="CAI9087151.1"/>
    <property type="molecule type" value="Genomic_DNA"/>
</dbReference>
<evidence type="ECO:0000256" key="1">
    <source>
        <dbReference type="ARBA" id="ARBA00004609"/>
    </source>
</evidence>
<evidence type="ECO:0000259" key="10">
    <source>
        <dbReference type="SMART" id="SM00768"/>
    </source>
</evidence>
<keyword evidence="6" id="KW-1015">Disulfide bond</keyword>
<sequence>MNTTSQSGIWFRHRTPSWFSVKKLLFGLVILSLVLHKSDGQEQQVEDDYWCIADEQFTDEELQNAMNWACNNGADCTALQPNQACFVPNTIKDHASYAFNSYYQKMKHKGGSCYFSAAAVLTGLDPSKPKKKKHHLHSNHDSIIIQLFPKSH</sequence>
<keyword evidence="8" id="KW-0449">Lipoprotein</keyword>
<organism evidence="11 12">
    <name type="scientific">Oldenlandia corymbosa var. corymbosa</name>
    <dbReference type="NCBI Taxonomy" id="529605"/>
    <lineage>
        <taxon>Eukaryota</taxon>
        <taxon>Viridiplantae</taxon>
        <taxon>Streptophyta</taxon>
        <taxon>Embryophyta</taxon>
        <taxon>Tracheophyta</taxon>
        <taxon>Spermatophyta</taxon>
        <taxon>Magnoliopsida</taxon>
        <taxon>eudicotyledons</taxon>
        <taxon>Gunneridae</taxon>
        <taxon>Pentapetalae</taxon>
        <taxon>asterids</taxon>
        <taxon>lamiids</taxon>
        <taxon>Gentianales</taxon>
        <taxon>Rubiaceae</taxon>
        <taxon>Rubioideae</taxon>
        <taxon>Spermacoceae</taxon>
        <taxon>Hedyotis-Oldenlandia complex</taxon>
        <taxon>Oldenlandia</taxon>
    </lineage>
</organism>
<feature type="signal peptide" evidence="9">
    <location>
        <begin position="1"/>
        <end position="40"/>
    </location>
</feature>
<gene>
    <name evidence="11" type="ORF">OLC1_LOCUS52</name>
</gene>
<protein>
    <submittedName>
        <fullName evidence="11">OLC1v1021148C2</fullName>
    </submittedName>
</protein>
<dbReference type="GO" id="GO:0098552">
    <property type="term" value="C:side of membrane"/>
    <property type="evidence" value="ECO:0007669"/>
    <property type="project" value="UniProtKB-KW"/>
</dbReference>
<proteinExistence type="predicted"/>
<dbReference type="PANTHER" id="PTHR31044:SF55">
    <property type="entry name" value="CARBOHYDRATE-BINDING X8 DOMAIN SUPERFAMILY PROTEIN"/>
    <property type="match status" value="1"/>
</dbReference>
<evidence type="ECO:0000256" key="4">
    <source>
        <dbReference type="ARBA" id="ARBA00022729"/>
    </source>
</evidence>
<dbReference type="InterPro" id="IPR044788">
    <property type="entry name" value="X8_dom_prot"/>
</dbReference>
<dbReference type="Pfam" id="PF07983">
    <property type="entry name" value="X8"/>
    <property type="match status" value="1"/>
</dbReference>
<dbReference type="Gene3D" id="1.20.58.1040">
    <property type="match status" value="1"/>
</dbReference>
<dbReference type="SMART" id="SM00768">
    <property type="entry name" value="X8"/>
    <property type="match status" value="1"/>
</dbReference>
<feature type="domain" description="X8" evidence="10">
    <location>
        <begin position="49"/>
        <end position="130"/>
    </location>
</feature>
<accession>A0AAV1BV08</accession>
<keyword evidence="5" id="KW-0472">Membrane</keyword>
<evidence type="ECO:0000256" key="8">
    <source>
        <dbReference type="ARBA" id="ARBA00023288"/>
    </source>
</evidence>
<evidence type="ECO:0000256" key="7">
    <source>
        <dbReference type="ARBA" id="ARBA00023180"/>
    </source>
</evidence>
<keyword evidence="7" id="KW-0325">Glycoprotein</keyword>
<dbReference type="InterPro" id="IPR012946">
    <property type="entry name" value="X8"/>
</dbReference>
<evidence type="ECO:0000256" key="9">
    <source>
        <dbReference type="SAM" id="SignalP"/>
    </source>
</evidence>
<dbReference type="FunFam" id="1.20.58.1040:FF:000001">
    <property type="entry name" value="Glucan endo-1,3-beta-glucosidase 4"/>
    <property type="match status" value="1"/>
</dbReference>
<dbReference type="Proteomes" id="UP001161247">
    <property type="component" value="Chromosome 1"/>
</dbReference>
<dbReference type="GO" id="GO:0009506">
    <property type="term" value="C:plasmodesma"/>
    <property type="evidence" value="ECO:0007669"/>
    <property type="project" value="UniProtKB-ARBA"/>
</dbReference>
<dbReference type="GO" id="GO:0005886">
    <property type="term" value="C:plasma membrane"/>
    <property type="evidence" value="ECO:0007669"/>
    <property type="project" value="UniProtKB-SubCell"/>
</dbReference>
<keyword evidence="3" id="KW-0336">GPI-anchor</keyword>